<accession>A0ACC3D536</accession>
<organism evidence="1 2">
    <name type="scientific">Coniosporium uncinatum</name>
    <dbReference type="NCBI Taxonomy" id="93489"/>
    <lineage>
        <taxon>Eukaryota</taxon>
        <taxon>Fungi</taxon>
        <taxon>Dikarya</taxon>
        <taxon>Ascomycota</taxon>
        <taxon>Pezizomycotina</taxon>
        <taxon>Dothideomycetes</taxon>
        <taxon>Dothideomycetes incertae sedis</taxon>
        <taxon>Coniosporium</taxon>
    </lineage>
</organism>
<dbReference type="EMBL" id="JAWDJW010007526">
    <property type="protein sequence ID" value="KAK3061986.1"/>
    <property type="molecule type" value="Genomic_DNA"/>
</dbReference>
<keyword evidence="2" id="KW-1185">Reference proteome</keyword>
<evidence type="ECO:0000313" key="2">
    <source>
        <dbReference type="Proteomes" id="UP001186974"/>
    </source>
</evidence>
<evidence type="ECO:0000313" key="1">
    <source>
        <dbReference type="EMBL" id="KAK3061986.1"/>
    </source>
</evidence>
<proteinExistence type="predicted"/>
<gene>
    <name evidence="1" type="ORF">LTS18_005039</name>
</gene>
<dbReference type="Proteomes" id="UP001186974">
    <property type="component" value="Unassembled WGS sequence"/>
</dbReference>
<protein>
    <submittedName>
        <fullName evidence="1">Uncharacterized protein</fullName>
    </submittedName>
</protein>
<reference evidence="1" key="1">
    <citation type="submission" date="2024-09" db="EMBL/GenBank/DDBJ databases">
        <title>Black Yeasts Isolated from many extreme environments.</title>
        <authorList>
            <person name="Coleine C."/>
            <person name="Stajich J.E."/>
            <person name="Selbmann L."/>
        </authorList>
    </citation>
    <scope>NUCLEOTIDE SEQUENCE</scope>
    <source>
        <strain evidence="1">CCFEE 5737</strain>
    </source>
</reference>
<name>A0ACC3D536_9PEZI</name>
<sequence>MAPASLDQTRTAEDTYLTALRTSRAFPDAFVNSTSSPKRTSTNTRTVADADPWTSMQVAFRSARSEQRKLKAANTRLKTENAALKKKVEELEAQQRKSAASDEDSKKRKREESMEIPFDEELQKRPKTSNGNMASEHVPRCLRDR</sequence>
<comment type="caution">
    <text evidence="1">The sequence shown here is derived from an EMBL/GenBank/DDBJ whole genome shotgun (WGS) entry which is preliminary data.</text>
</comment>